<evidence type="ECO:0000313" key="1">
    <source>
        <dbReference type="EMBL" id="MET3773039.1"/>
    </source>
</evidence>
<dbReference type="Proteomes" id="UP001549207">
    <property type="component" value="Unassembled WGS sequence"/>
</dbReference>
<comment type="caution">
    <text evidence="1">The sequence shown here is derived from an EMBL/GenBank/DDBJ whole genome shotgun (WGS) entry which is preliminary data.</text>
</comment>
<sequence>MNSYRCDDWGRFVGAEVEIRRRGRLVRAGVVDAVAADVAMLWLAADGAESRRIFEAAEGFEVWADSHDLPEKRRPAAISQQATMPAPEAARTKCPR</sequence>
<organism evidence="1 2">
    <name type="scientific">Arthrobacter nitrophenolicus</name>
    <dbReference type="NCBI Taxonomy" id="683150"/>
    <lineage>
        <taxon>Bacteria</taxon>
        <taxon>Bacillati</taxon>
        <taxon>Actinomycetota</taxon>
        <taxon>Actinomycetes</taxon>
        <taxon>Micrococcales</taxon>
        <taxon>Micrococcaceae</taxon>
        <taxon>Arthrobacter</taxon>
    </lineage>
</organism>
<gene>
    <name evidence="1" type="ORF">ABIC98_002699</name>
</gene>
<keyword evidence="2" id="KW-1185">Reference proteome</keyword>
<accession>A0ACC6TH51</accession>
<evidence type="ECO:0000313" key="2">
    <source>
        <dbReference type="Proteomes" id="UP001549207"/>
    </source>
</evidence>
<reference evidence="1" key="1">
    <citation type="submission" date="2024-06" db="EMBL/GenBank/DDBJ databases">
        <title>Genomic Encyclopedia of Type Strains, Phase IV (KMG-IV): sequencing the most valuable type-strain genomes for metagenomic binning, comparative biology and taxonomic classification.</title>
        <authorList>
            <person name="Goeker M."/>
        </authorList>
    </citation>
    <scope>NUCLEOTIDE SEQUENCE</scope>
    <source>
        <strain evidence="1">SJCon</strain>
    </source>
</reference>
<dbReference type="EMBL" id="JBEPNJ010000010">
    <property type="protein sequence ID" value="MET3773039.1"/>
    <property type="molecule type" value="Genomic_DNA"/>
</dbReference>
<proteinExistence type="predicted"/>
<protein>
    <submittedName>
        <fullName evidence="1">Uncharacterized protein</fullName>
    </submittedName>
</protein>
<name>A0ACC6TH51_9MICC</name>